<evidence type="ECO:0000256" key="13">
    <source>
        <dbReference type="ARBA" id="ARBA00023237"/>
    </source>
</evidence>
<evidence type="ECO:0000256" key="8">
    <source>
        <dbReference type="ARBA" id="ARBA00023047"/>
    </source>
</evidence>
<comment type="similarity">
    <text evidence="2">Belongs to the BexD/CtrA/VexA family.</text>
</comment>
<evidence type="ECO:0000256" key="5">
    <source>
        <dbReference type="ARBA" id="ARBA00022597"/>
    </source>
</evidence>
<evidence type="ECO:0000256" key="4">
    <source>
        <dbReference type="ARBA" id="ARBA00022452"/>
    </source>
</evidence>
<dbReference type="Gene3D" id="3.10.560.10">
    <property type="entry name" value="Outer membrane lipoprotein wza domain like"/>
    <property type="match status" value="1"/>
</dbReference>
<evidence type="ECO:0000313" key="19">
    <source>
        <dbReference type="Proteomes" id="UP001163821"/>
    </source>
</evidence>
<dbReference type="InterPro" id="IPR054765">
    <property type="entry name" value="SLBB_dom"/>
</dbReference>
<evidence type="ECO:0000256" key="1">
    <source>
        <dbReference type="ARBA" id="ARBA00004571"/>
    </source>
</evidence>
<keyword evidence="6 15" id="KW-0812">Transmembrane</keyword>
<evidence type="ECO:0000259" key="17">
    <source>
        <dbReference type="Pfam" id="PF22461"/>
    </source>
</evidence>
<dbReference type="InterPro" id="IPR049712">
    <property type="entry name" value="Poly_export"/>
</dbReference>
<comment type="subcellular location">
    <subcellularLocation>
        <location evidence="1">Cell outer membrane</location>
        <topology evidence="1">Multi-pass membrane protein</topology>
    </subcellularLocation>
</comment>
<keyword evidence="10" id="KW-0626">Porin</keyword>
<feature type="transmembrane region" description="Helical" evidence="15">
    <location>
        <begin position="242"/>
        <end position="262"/>
    </location>
</feature>
<keyword evidence="9" id="KW-0406">Ion transport</keyword>
<feature type="domain" description="SLBB" evidence="17">
    <location>
        <begin position="151"/>
        <end position="230"/>
    </location>
</feature>
<dbReference type="RefSeq" id="WP_282590498.1">
    <property type="nucleotide sequence ID" value="NZ_JAPAAF010000003.1"/>
</dbReference>
<proteinExistence type="inferred from homology"/>
<keyword evidence="8" id="KW-0625">Polysaccharide transport</keyword>
<keyword evidence="11 15" id="KW-0472">Membrane</keyword>
<dbReference type="Proteomes" id="UP001163821">
    <property type="component" value="Unassembled WGS sequence"/>
</dbReference>
<keyword evidence="15" id="KW-1133">Transmembrane helix</keyword>
<dbReference type="GO" id="GO:0015159">
    <property type="term" value="F:polysaccharide transmembrane transporter activity"/>
    <property type="evidence" value="ECO:0007669"/>
    <property type="project" value="InterPro"/>
</dbReference>
<evidence type="ECO:0000256" key="6">
    <source>
        <dbReference type="ARBA" id="ARBA00022692"/>
    </source>
</evidence>
<evidence type="ECO:0000256" key="12">
    <source>
        <dbReference type="ARBA" id="ARBA00023139"/>
    </source>
</evidence>
<dbReference type="EMBL" id="JAPAAF010000003">
    <property type="protein sequence ID" value="MCW0481888.1"/>
    <property type="molecule type" value="Genomic_DNA"/>
</dbReference>
<comment type="caution">
    <text evidence="18">The sequence shown here is derived from an EMBL/GenBank/DDBJ whole genome shotgun (WGS) entry which is preliminary data.</text>
</comment>
<dbReference type="GO" id="GO:0046930">
    <property type="term" value="C:pore complex"/>
    <property type="evidence" value="ECO:0007669"/>
    <property type="project" value="UniProtKB-KW"/>
</dbReference>
<evidence type="ECO:0000256" key="15">
    <source>
        <dbReference type="SAM" id="Phobius"/>
    </source>
</evidence>
<keyword evidence="3" id="KW-0813">Transport</keyword>
<evidence type="ECO:0000256" key="14">
    <source>
        <dbReference type="ARBA" id="ARBA00023288"/>
    </source>
</evidence>
<evidence type="ECO:0000256" key="2">
    <source>
        <dbReference type="ARBA" id="ARBA00009450"/>
    </source>
</evidence>
<organism evidence="18 19">
    <name type="scientific">Gaoshiqia sediminis</name>
    <dbReference type="NCBI Taxonomy" id="2986998"/>
    <lineage>
        <taxon>Bacteria</taxon>
        <taxon>Pseudomonadati</taxon>
        <taxon>Bacteroidota</taxon>
        <taxon>Bacteroidia</taxon>
        <taxon>Marinilabiliales</taxon>
        <taxon>Prolixibacteraceae</taxon>
        <taxon>Gaoshiqia</taxon>
    </lineage>
</organism>
<keyword evidence="4" id="KW-1134">Transmembrane beta strand</keyword>
<dbReference type="GO" id="GO:0015288">
    <property type="term" value="F:porin activity"/>
    <property type="evidence" value="ECO:0007669"/>
    <property type="project" value="UniProtKB-KW"/>
</dbReference>
<evidence type="ECO:0000256" key="9">
    <source>
        <dbReference type="ARBA" id="ARBA00023065"/>
    </source>
</evidence>
<evidence type="ECO:0000256" key="7">
    <source>
        <dbReference type="ARBA" id="ARBA00022729"/>
    </source>
</evidence>
<accession>A0AA41Y6N3</accession>
<keyword evidence="13" id="KW-0998">Cell outer membrane</keyword>
<evidence type="ECO:0000256" key="3">
    <source>
        <dbReference type="ARBA" id="ARBA00022448"/>
    </source>
</evidence>
<dbReference type="Pfam" id="PF02563">
    <property type="entry name" value="Poly_export"/>
    <property type="match status" value="1"/>
</dbReference>
<dbReference type="GO" id="GO:0009279">
    <property type="term" value="C:cell outer membrane"/>
    <property type="evidence" value="ECO:0007669"/>
    <property type="project" value="UniProtKB-SubCell"/>
</dbReference>
<feature type="domain" description="Polysaccharide export protein N-terminal" evidence="16">
    <location>
        <begin position="48"/>
        <end position="147"/>
    </location>
</feature>
<protein>
    <submittedName>
        <fullName evidence="18">Polysaccharide export protein</fullName>
    </submittedName>
</protein>
<keyword evidence="7" id="KW-0732">Signal</keyword>
<keyword evidence="14" id="KW-0449">Lipoprotein</keyword>
<keyword evidence="19" id="KW-1185">Reference proteome</keyword>
<dbReference type="PANTHER" id="PTHR33619">
    <property type="entry name" value="POLYSACCHARIDE EXPORT PROTEIN GFCE-RELATED"/>
    <property type="match status" value="1"/>
</dbReference>
<dbReference type="Pfam" id="PF22461">
    <property type="entry name" value="SLBB_2"/>
    <property type="match status" value="1"/>
</dbReference>
<evidence type="ECO:0000313" key="18">
    <source>
        <dbReference type="EMBL" id="MCW0481888.1"/>
    </source>
</evidence>
<sequence length="264" mass="29491">MLKKITRSAFFTVVVLFLLNACKSNKELMYLQNLPQRELQQGIPFSVHEYQLRTSDNLYIQVTSLNPEVNLLFNPSSGTGYSAGTAQQYGTLSAQYLNGYQIDPDGNVELPIIGKVPVLGKTVAQAKEGIVERVSEYFKEATVTVKLLSFKFTVMGEVARPGVYYNYNNTCTILEAISQASGTTDYSRLRKAMVLREQEGGSYSIEVDLTDKALLSSEAYYLQPNDVIYVTPDKYKNTRLNASLYALMLSTVSTFIVILKFLGE</sequence>
<dbReference type="InterPro" id="IPR003715">
    <property type="entry name" value="Poly_export_N"/>
</dbReference>
<keyword evidence="5" id="KW-0762">Sugar transport</keyword>
<evidence type="ECO:0000256" key="11">
    <source>
        <dbReference type="ARBA" id="ARBA00023136"/>
    </source>
</evidence>
<name>A0AA41Y6N3_9BACT</name>
<keyword evidence="12" id="KW-0564">Palmitate</keyword>
<evidence type="ECO:0000259" key="16">
    <source>
        <dbReference type="Pfam" id="PF02563"/>
    </source>
</evidence>
<dbReference type="GO" id="GO:0006811">
    <property type="term" value="P:monoatomic ion transport"/>
    <property type="evidence" value="ECO:0007669"/>
    <property type="project" value="UniProtKB-KW"/>
</dbReference>
<dbReference type="AlphaFoldDB" id="A0AA41Y6N3"/>
<evidence type="ECO:0000256" key="10">
    <source>
        <dbReference type="ARBA" id="ARBA00023114"/>
    </source>
</evidence>
<reference evidence="18" key="1">
    <citation type="submission" date="2022-10" db="EMBL/GenBank/DDBJ databases">
        <title>Gaoshiqiia sediminis gen. nov., sp. nov., isolated from coastal sediment.</title>
        <authorList>
            <person name="Yu W.X."/>
            <person name="Mu D.S."/>
            <person name="Du J.Z."/>
            <person name="Liang Y.Q."/>
        </authorList>
    </citation>
    <scope>NUCLEOTIDE SEQUENCE</scope>
    <source>
        <strain evidence="18">A06</strain>
    </source>
</reference>
<dbReference type="PANTHER" id="PTHR33619:SF3">
    <property type="entry name" value="POLYSACCHARIDE EXPORT PROTEIN GFCE-RELATED"/>
    <property type="match status" value="1"/>
</dbReference>
<gene>
    <name evidence="18" type="ORF">N2K84_04040</name>
</gene>